<keyword evidence="2" id="KW-1185">Reference proteome</keyword>
<dbReference type="RefSeq" id="WP_217682034.1">
    <property type="nucleotide sequence ID" value="NZ_JAHRGL010000030.1"/>
</dbReference>
<dbReference type="EMBL" id="JAHRGL010000030">
    <property type="protein sequence ID" value="MBV2133588.1"/>
    <property type="molecule type" value="Genomic_DNA"/>
</dbReference>
<evidence type="ECO:0008006" key="3">
    <source>
        <dbReference type="Google" id="ProtNLM"/>
    </source>
</evidence>
<accession>A0ABS6MXP2</accession>
<reference evidence="1 2" key="1">
    <citation type="submission" date="2021-06" db="EMBL/GenBank/DDBJ databases">
        <title>Differences between aerobic and microaerobic xylene degrading microbial communities.</title>
        <authorList>
            <person name="Banerjee S."/>
            <person name="Tancsics A."/>
        </authorList>
    </citation>
    <scope>NUCLEOTIDE SEQUENCE [LARGE SCALE GENOMIC DNA]</scope>
    <source>
        <strain evidence="1 2">MAP12</strain>
    </source>
</reference>
<evidence type="ECO:0000313" key="1">
    <source>
        <dbReference type="EMBL" id="MBV2133588.1"/>
    </source>
</evidence>
<evidence type="ECO:0000313" key="2">
    <source>
        <dbReference type="Proteomes" id="UP000813068"/>
    </source>
</evidence>
<comment type="caution">
    <text evidence="1">The sequence shown here is derived from an EMBL/GenBank/DDBJ whole genome shotgun (WGS) entry which is preliminary data.</text>
</comment>
<proteinExistence type="predicted"/>
<sequence>MPNPKKLILHIGFPKTGSSALQSFMSASVPLLARAGVHYPSPEPQSYIDKGLCSGNIVQLLYDLDYVDTEKGVVKYHQDFNRLFDHMIEAARQSDKPCTLFSGEVFSQFPEEHVALLAEKTRDFDVSVVAFVRDPFDFVCSSWKQRVKRSGACDDFRQDVETRTRAGDIEMLDGYRNFDRYFQDFRIINYDRSKKDVISAFLNTSGIELDRERPAAEASGRIFNKSLTASQANLIIQINCEFKGSPIGALFVEFLLRQPSQGRDTFYDRETHAGLLEAYRATLASINLRLPAGEALATTPRDRTESSAHIDPQDIAHLLAFFKQTLRYKPSSNPLRKLMNLALRLFWRRLPLNFDPASYALLNPDLPRRGSNLYAHYIEQGREEGRPYRLKGLEKGFQWEEQGDRQ</sequence>
<dbReference type="Proteomes" id="UP000813068">
    <property type="component" value="Unassembled WGS sequence"/>
</dbReference>
<organism evidence="1 2">
    <name type="scientific">Geopseudomonas aromaticivorans</name>
    <dbReference type="NCBI Taxonomy" id="2849492"/>
    <lineage>
        <taxon>Bacteria</taxon>
        <taxon>Pseudomonadati</taxon>
        <taxon>Pseudomonadota</taxon>
        <taxon>Gammaproteobacteria</taxon>
        <taxon>Pseudomonadales</taxon>
        <taxon>Pseudomonadaceae</taxon>
        <taxon>Geopseudomonas</taxon>
    </lineage>
</organism>
<protein>
    <recommendedName>
        <fullName evidence="3">Sulfotransferase</fullName>
    </recommendedName>
</protein>
<name>A0ABS6MXP2_9GAMM</name>
<gene>
    <name evidence="1" type="ORF">KRX52_12375</name>
</gene>